<accession>A0ABN0XCW3</accession>
<evidence type="ECO:0000313" key="1">
    <source>
        <dbReference type="EMBL" id="GAA0360970.1"/>
    </source>
</evidence>
<dbReference type="Proteomes" id="UP001501822">
    <property type="component" value="Unassembled WGS sequence"/>
</dbReference>
<dbReference type="PANTHER" id="PTHR43781">
    <property type="entry name" value="SACCHAROPINE DEHYDROGENASE"/>
    <property type="match status" value="1"/>
</dbReference>
<dbReference type="SUPFAM" id="SSF51735">
    <property type="entry name" value="NAD(P)-binding Rossmann-fold domains"/>
    <property type="match status" value="1"/>
</dbReference>
<name>A0ABN0XCW3_9ACTN</name>
<dbReference type="Gene3D" id="3.40.50.720">
    <property type="entry name" value="NAD(P)-binding Rossmann-like Domain"/>
    <property type="match status" value="1"/>
</dbReference>
<proteinExistence type="predicted"/>
<keyword evidence="2" id="KW-1185">Reference proteome</keyword>
<dbReference type="PANTHER" id="PTHR43781:SF1">
    <property type="entry name" value="SACCHAROPINE DEHYDROGENASE"/>
    <property type="match status" value="1"/>
</dbReference>
<dbReference type="EMBL" id="BAAABM010000054">
    <property type="protein sequence ID" value="GAA0360970.1"/>
    <property type="molecule type" value="Genomic_DNA"/>
</dbReference>
<protein>
    <submittedName>
        <fullName evidence="1">Saccharopine dehydrogenase NADP-binding domain-containing protein</fullName>
    </submittedName>
</protein>
<sequence length="366" mass="37550">MGGEVWILGGSGRSGQAIAAQLVPRGMAPVLVGRHAERLDDAAARVDGARTVVAPSVEAMADEIRRQGPAVVVNTVGPFTVTAPPITRACLAVGDYVDLANDVAAVTGVLGLHEAASDAGRSLVTGAGFGVTATESVVVGLCAGRPAPVRVRVDMVPSMEMAAGRLGEALAASLVEGLPGVEGGRRYGGRRYRDGRLAPAPIGGEPARLVLPDGERVTTASLPLGELVAAQRASGAPDVVAASSEAPASPLMRVLLPPATALLASSRVRSFARRRLAQVQVKARPRPRPHSWGRARLEWADGTVQEGWLRVGEAQEFTGAVPAEVARRLLSGEGRPGAYTPAALFGPSLAEACGGTYLPAPAHPVD</sequence>
<reference evidence="1 2" key="1">
    <citation type="journal article" date="2019" name="Int. J. Syst. Evol. Microbiol.">
        <title>The Global Catalogue of Microorganisms (GCM) 10K type strain sequencing project: providing services to taxonomists for standard genome sequencing and annotation.</title>
        <authorList>
            <consortium name="The Broad Institute Genomics Platform"/>
            <consortium name="The Broad Institute Genome Sequencing Center for Infectious Disease"/>
            <person name="Wu L."/>
            <person name="Ma J."/>
        </authorList>
    </citation>
    <scope>NUCLEOTIDE SEQUENCE [LARGE SCALE GENOMIC DNA]</scope>
    <source>
        <strain evidence="1 2">JCM 3146</strain>
    </source>
</reference>
<dbReference type="InterPro" id="IPR036291">
    <property type="entry name" value="NAD(P)-bd_dom_sf"/>
</dbReference>
<gene>
    <name evidence="1" type="ORF">GCM10010151_58550</name>
</gene>
<comment type="caution">
    <text evidence="1">The sequence shown here is derived from an EMBL/GenBank/DDBJ whole genome shotgun (WGS) entry which is preliminary data.</text>
</comment>
<evidence type="ECO:0000313" key="2">
    <source>
        <dbReference type="Proteomes" id="UP001501822"/>
    </source>
</evidence>
<organism evidence="1 2">
    <name type="scientific">Actinoallomurus spadix</name>
    <dbReference type="NCBI Taxonomy" id="79912"/>
    <lineage>
        <taxon>Bacteria</taxon>
        <taxon>Bacillati</taxon>
        <taxon>Actinomycetota</taxon>
        <taxon>Actinomycetes</taxon>
        <taxon>Streptosporangiales</taxon>
        <taxon>Thermomonosporaceae</taxon>
        <taxon>Actinoallomurus</taxon>
    </lineage>
</organism>